<evidence type="ECO:0000256" key="1">
    <source>
        <dbReference type="SAM" id="MobiDB-lite"/>
    </source>
</evidence>
<proteinExistence type="predicted"/>
<dbReference type="EMBL" id="KL239236">
    <property type="protein sequence ID" value="KFV10932.1"/>
    <property type="molecule type" value="Genomic_DNA"/>
</dbReference>
<feature type="region of interest" description="Disordered" evidence="1">
    <location>
        <begin position="130"/>
        <end position="152"/>
    </location>
</feature>
<dbReference type="InterPro" id="IPR029293">
    <property type="entry name" value="RHNO1"/>
</dbReference>
<dbReference type="GO" id="GO:0000077">
    <property type="term" value="P:DNA damage checkpoint signaling"/>
    <property type="evidence" value="ECO:0007669"/>
    <property type="project" value="InterPro"/>
</dbReference>
<dbReference type="PANTHER" id="PTHR35541:SF1">
    <property type="entry name" value="RAD9, HUS1, RAD1-INTERACTING NUCLEAR ORPHAN PROTEIN 1"/>
    <property type="match status" value="1"/>
</dbReference>
<feature type="non-terminal residue" evidence="2">
    <location>
        <position position="1"/>
    </location>
</feature>
<name>A0A093CF21_9AVES</name>
<gene>
    <name evidence="2" type="ORF">N339_07283</name>
</gene>
<dbReference type="AlphaFoldDB" id="A0A093CF21"/>
<evidence type="ECO:0000313" key="2">
    <source>
        <dbReference type="EMBL" id="KFV10932.1"/>
    </source>
</evidence>
<organism evidence="2 3">
    <name type="scientific">Pterocles gutturalis</name>
    <name type="common">yellow-throated sandgrouse</name>
    <dbReference type="NCBI Taxonomy" id="240206"/>
    <lineage>
        <taxon>Eukaryota</taxon>
        <taxon>Metazoa</taxon>
        <taxon>Chordata</taxon>
        <taxon>Craniata</taxon>
        <taxon>Vertebrata</taxon>
        <taxon>Euteleostomi</taxon>
        <taxon>Archelosauria</taxon>
        <taxon>Archosauria</taxon>
        <taxon>Dinosauria</taxon>
        <taxon>Saurischia</taxon>
        <taxon>Theropoda</taxon>
        <taxon>Coelurosauria</taxon>
        <taxon>Aves</taxon>
        <taxon>Neognathae</taxon>
        <taxon>Neoaves</taxon>
        <taxon>Columbimorphae</taxon>
        <taxon>Pterocliformes</taxon>
        <taxon>Pteroclidae</taxon>
        <taxon>Pterocles</taxon>
    </lineage>
</organism>
<dbReference type="GO" id="GO:0071479">
    <property type="term" value="P:cellular response to ionizing radiation"/>
    <property type="evidence" value="ECO:0007669"/>
    <property type="project" value="InterPro"/>
</dbReference>
<protein>
    <submittedName>
        <fullName evidence="2">RAD9, HUS1, RAD1-interacting nuclear orphan protein 1</fullName>
    </submittedName>
</protein>
<sequence length="255" mass="28845">MPPKKKLTHKGRKAELVFLERPREGPVHRYETLLHSAENSRRVPAKPVDQNTSAAWMCPQFETTKSVVLKACQKKHCGAYKPQKQDANQSLLQAGGACRRAIASKFPPLDFEDPEGYAVHPLDCPNRLRKNTQWSRSQPKEGTATKANIQVSSPENCRATPLLPAPQPVEPEVFSPPDVETPQVPSIRNWRCYSTLSRTSSHAWHPEKDLAFGIDPCGRRESAAVLVPDTPEREYGVKATWRRRPHLMKYLRERG</sequence>
<dbReference type="GO" id="GO:0005634">
    <property type="term" value="C:nucleus"/>
    <property type="evidence" value="ECO:0007669"/>
    <property type="project" value="InterPro"/>
</dbReference>
<dbReference type="GO" id="GO:0005694">
    <property type="term" value="C:chromosome"/>
    <property type="evidence" value="ECO:0007669"/>
    <property type="project" value="TreeGrafter"/>
</dbReference>
<dbReference type="PANTHER" id="PTHR35541">
    <property type="entry name" value="RAD9, HUS1, RAD1-INTERACTING NUCLEAR ORPHAN PROTEIN 1"/>
    <property type="match status" value="1"/>
</dbReference>
<accession>A0A093CF21</accession>
<reference evidence="2 3" key="1">
    <citation type="submission" date="2014-04" db="EMBL/GenBank/DDBJ databases">
        <title>Genome evolution of avian class.</title>
        <authorList>
            <person name="Zhang G."/>
            <person name="Li C."/>
        </authorList>
    </citation>
    <scope>NUCLEOTIDE SEQUENCE [LARGE SCALE GENOMIC DNA]</scope>
    <source>
        <strain evidence="2">BGI_N339</strain>
    </source>
</reference>
<dbReference type="Proteomes" id="UP000053149">
    <property type="component" value="Unassembled WGS sequence"/>
</dbReference>
<keyword evidence="3" id="KW-1185">Reference proteome</keyword>
<evidence type="ECO:0000313" key="3">
    <source>
        <dbReference type="Proteomes" id="UP000053149"/>
    </source>
</evidence>
<dbReference type="GO" id="GO:0000725">
    <property type="term" value="P:recombinational repair"/>
    <property type="evidence" value="ECO:0007669"/>
    <property type="project" value="TreeGrafter"/>
</dbReference>
<dbReference type="Pfam" id="PF15319">
    <property type="entry name" value="RHINO"/>
    <property type="match status" value="1"/>
</dbReference>